<dbReference type="EMBL" id="CAJNNW010027504">
    <property type="protein sequence ID" value="CAE8691728.1"/>
    <property type="molecule type" value="Genomic_DNA"/>
</dbReference>
<protein>
    <submittedName>
        <fullName evidence="2">Uncharacterized protein</fullName>
    </submittedName>
</protein>
<evidence type="ECO:0000313" key="2">
    <source>
        <dbReference type="EMBL" id="CAE8625649.1"/>
    </source>
</evidence>
<dbReference type="EMBL" id="CAJNNV010028748">
    <property type="protein sequence ID" value="CAE8625649.1"/>
    <property type="molecule type" value="Genomic_DNA"/>
</dbReference>
<evidence type="ECO:0000313" key="4">
    <source>
        <dbReference type="Proteomes" id="UP000654075"/>
    </source>
</evidence>
<keyword evidence="4" id="KW-1185">Reference proteome</keyword>
<feature type="region of interest" description="Disordered" evidence="1">
    <location>
        <begin position="58"/>
        <end position="104"/>
    </location>
</feature>
<dbReference type="AlphaFoldDB" id="A0A813GHI0"/>
<dbReference type="InterPro" id="IPR010736">
    <property type="entry name" value="SHIPPO-rpt"/>
</dbReference>
<reference evidence="2" key="1">
    <citation type="submission" date="2021-02" db="EMBL/GenBank/DDBJ databases">
        <authorList>
            <person name="Dougan E. K."/>
            <person name="Rhodes N."/>
            <person name="Thang M."/>
            <person name="Chan C."/>
        </authorList>
    </citation>
    <scope>NUCLEOTIDE SEQUENCE</scope>
</reference>
<name>A0A813GHI0_POLGL</name>
<gene>
    <name evidence="2" type="ORF">PGLA1383_LOCUS42632</name>
    <name evidence="3" type="ORF">PGLA2088_LOCUS27552</name>
</gene>
<dbReference type="Proteomes" id="UP000626109">
    <property type="component" value="Unassembled WGS sequence"/>
</dbReference>
<dbReference type="Proteomes" id="UP000654075">
    <property type="component" value="Unassembled WGS sequence"/>
</dbReference>
<dbReference type="Pfam" id="PF07004">
    <property type="entry name" value="SHIPPO-rpt"/>
    <property type="match status" value="2"/>
</dbReference>
<organism evidence="2 4">
    <name type="scientific">Polarella glacialis</name>
    <name type="common">Dinoflagellate</name>
    <dbReference type="NCBI Taxonomy" id="89957"/>
    <lineage>
        <taxon>Eukaryota</taxon>
        <taxon>Sar</taxon>
        <taxon>Alveolata</taxon>
        <taxon>Dinophyceae</taxon>
        <taxon>Suessiales</taxon>
        <taxon>Suessiaceae</taxon>
        <taxon>Polarella</taxon>
    </lineage>
</organism>
<evidence type="ECO:0000313" key="3">
    <source>
        <dbReference type="EMBL" id="CAE8691728.1"/>
    </source>
</evidence>
<proteinExistence type="predicted"/>
<evidence type="ECO:0000256" key="1">
    <source>
        <dbReference type="SAM" id="MobiDB-lite"/>
    </source>
</evidence>
<sequence>MERAASEPTLRDDDYFVACHGVGDTGQANKTLHGPFSKDTGKFSSRIAIIIRQAEKVPGPGKYQGHEDWTLNGGSKFAKGERSYKPMHKNPDPTHYERKDIFGNPSNANKECLSNIPRITFGKMPKGKRRSFLDSSIRQGALTPGPGHYPMKTASANTLDIHQKGITKWDKEAKAGGKAKD</sequence>
<comment type="caution">
    <text evidence="2">The sequence shown here is derived from an EMBL/GenBank/DDBJ whole genome shotgun (WGS) entry which is preliminary data.</text>
</comment>
<accession>A0A813GHI0</accession>
<dbReference type="OrthoDB" id="411749at2759"/>
<feature type="compositionally biased region" description="Basic and acidic residues" evidence="1">
    <location>
        <begin position="78"/>
        <end position="101"/>
    </location>
</feature>